<keyword evidence="9" id="KW-0378">Hydrolase</keyword>
<dbReference type="InterPro" id="IPR034015">
    <property type="entry name" value="M1_LTA4H"/>
</dbReference>
<dbReference type="OrthoDB" id="100605at2"/>
<dbReference type="SUPFAM" id="SSF48371">
    <property type="entry name" value="ARM repeat"/>
    <property type="match status" value="1"/>
</dbReference>
<keyword evidence="18" id="KW-1185">Reference proteome</keyword>
<evidence type="ECO:0000256" key="2">
    <source>
        <dbReference type="ARBA" id="ARBA00004496"/>
    </source>
</evidence>
<dbReference type="Gene3D" id="1.25.40.320">
    <property type="entry name" value="Peptidase M1, leukotriene A4 hydrolase/aminopeptidase C-terminal domain"/>
    <property type="match status" value="1"/>
</dbReference>
<feature type="binding site" evidence="13">
    <location>
        <position position="333"/>
    </location>
    <ligand>
        <name>Zn(2+)</name>
        <dbReference type="ChEBI" id="CHEBI:29105"/>
        <note>catalytic</note>
    </ligand>
</feature>
<feature type="active site" description="Proton acceptor" evidence="12">
    <location>
        <position position="311"/>
    </location>
</feature>
<dbReference type="InterPro" id="IPR001930">
    <property type="entry name" value="Peptidase_M1"/>
</dbReference>
<dbReference type="EMBL" id="DF952379">
    <property type="protein sequence ID" value="GAN45090.1"/>
    <property type="molecule type" value="Genomic_DNA"/>
</dbReference>
<dbReference type="CDD" id="cd09599">
    <property type="entry name" value="M1_LTA4H"/>
    <property type="match status" value="1"/>
</dbReference>
<dbReference type="HOGENOM" id="CLU_014505_1_2_6"/>
<keyword evidence="14" id="KW-0732">Signal</keyword>
<dbReference type="InterPro" id="IPR015211">
    <property type="entry name" value="Peptidase_M1_C"/>
</dbReference>
<dbReference type="SUPFAM" id="SSF55486">
    <property type="entry name" value="Metalloproteases ('zincins'), catalytic domain"/>
    <property type="match status" value="1"/>
</dbReference>
<keyword evidence="6" id="KW-0963">Cytoplasm</keyword>
<dbReference type="GO" id="GO:0016285">
    <property type="term" value="F:alanyl aminopeptidase activity"/>
    <property type="evidence" value="ECO:0007669"/>
    <property type="project" value="UniProtKB-EC"/>
</dbReference>
<dbReference type="Pfam" id="PF17900">
    <property type="entry name" value="Peptidase_M1_N"/>
    <property type="match status" value="1"/>
</dbReference>
<dbReference type="SMART" id="SM01263">
    <property type="entry name" value="Leuk-A4-hydro_C"/>
    <property type="match status" value="1"/>
</dbReference>
<reference evidence="17" key="2">
    <citation type="submission" date="2015-08" db="EMBL/GenBank/DDBJ databases">
        <title>Complete DNA Sequence of Pseudomonas syringae pv. actinidiae, the Causal Agent of Kiwifruit Canker Disease.</title>
        <authorList>
            <person name="Rikkerink E.H.A."/>
            <person name="Fineran P.C."/>
        </authorList>
    </citation>
    <scope>NUCLEOTIDE SEQUENCE</scope>
    <source>
        <strain evidence="17">SkMP5</strain>
    </source>
</reference>
<dbReference type="EMBL" id="DF970134">
    <property type="protein sequence ID" value="GAP64827.1"/>
    <property type="molecule type" value="Genomic_DNA"/>
</dbReference>
<dbReference type="Gene3D" id="2.60.40.1730">
    <property type="entry name" value="tricorn interacting facor f3 domain"/>
    <property type="match status" value="1"/>
</dbReference>
<dbReference type="InterPro" id="IPR038502">
    <property type="entry name" value="M1_LTA-4_hydro/amino_C_sf"/>
</dbReference>
<evidence type="ECO:0000313" key="16">
    <source>
        <dbReference type="EMBL" id="GAN45090.1"/>
    </source>
</evidence>
<dbReference type="SUPFAM" id="SSF63737">
    <property type="entry name" value="Leukotriene A4 hydrolase N-terminal domain"/>
    <property type="match status" value="1"/>
</dbReference>
<protein>
    <recommendedName>
        <fullName evidence="5">Aminopeptidase N</fullName>
        <ecNumber evidence="4">3.4.11.2</ecNumber>
    </recommendedName>
</protein>
<dbReference type="Gene3D" id="1.10.390.10">
    <property type="entry name" value="Neutral Protease Domain 2"/>
    <property type="match status" value="1"/>
</dbReference>
<keyword evidence="11" id="KW-0482">Metalloprotease</keyword>
<evidence type="ECO:0000256" key="13">
    <source>
        <dbReference type="PIRSR" id="PIRSR634015-3"/>
    </source>
</evidence>
<dbReference type="Pfam" id="PF01433">
    <property type="entry name" value="Peptidase_M1"/>
    <property type="match status" value="1"/>
</dbReference>
<evidence type="ECO:0000256" key="3">
    <source>
        <dbReference type="ARBA" id="ARBA00010136"/>
    </source>
</evidence>
<feature type="domain" description="Peptidase M1 leukotriene A4 hydrolase/aminopeptidase C-terminal" evidence="15">
    <location>
        <begin position="475"/>
        <end position="614"/>
    </location>
</feature>
<reference evidence="16" key="1">
    <citation type="submission" date="2015-03" db="EMBL/GenBank/DDBJ databases">
        <title>Draft genome sequence of Mizugakiibacter sediminis skMP5.</title>
        <authorList>
            <person name="Watanabe T."/>
            <person name="Kojima H."/>
            <person name="Fukui M."/>
        </authorList>
    </citation>
    <scope>NUCLEOTIDE SEQUENCE</scope>
    <source>
        <strain evidence="16">SkMP5</strain>
    </source>
</reference>
<keyword evidence="7" id="KW-0645">Protease</keyword>
<evidence type="ECO:0000256" key="7">
    <source>
        <dbReference type="ARBA" id="ARBA00022670"/>
    </source>
</evidence>
<evidence type="ECO:0000256" key="4">
    <source>
        <dbReference type="ARBA" id="ARBA00012564"/>
    </source>
</evidence>
<dbReference type="InterPro" id="IPR016024">
    <property type="entry name" value="ARM-type_fold"/>
</dbReference>
<dbReference type="InterPro" id="IPR042097">
    <property type="entry name" value="Aminopeptidase_N-like_N_sf"/>
</dbReference>
<dbReference type="InterPro" id="IPR014782">
    <property type="entry name" value="Peptidase_M1_dom"/>
</dbReference>
<dbReference type="FunFam" id="3.30.2010.30:FF:000001">
    <property type="entry name" value="Leukotriene A(4) hydrolase"/>
    <property type="match status" value="1"/>
</dbReference>
<name>A0A0K8QK10_9GAMM</name>
<dbReference type="InterPro" id="IPR049980">
    <property type="entry name" value="LTA4H_cat"/>
</dbReference>
<proteinExistence type="inferred from homology"/>
<dbReference type="STRING" id="1475481.GCA_000953855_00110"/>
<dbReference type="Pfam" id="PF09127">
    <property type="entry name" value="Leuk-A4-hydro_C"/>
    <property type="match status" value="1"/>
</dbReference>
<comment type="subcellular location">
    <subcellularLocation>
        <location evidence="2">Cytoplasm</location>
    </subcellularLocation>
</comment>
<evidence type="ECO:0000256" key="11">
    <source>
        <dbReference type="ARBA" id="ARBA00023049"/>
    </source>
</evidence>
<evidence type="ECO:0000256" key="1">
    <source>
        <dbReference type="ARBA" id="ARBA00000098"/>
    </source>
</evidence>
<organism evidence="17">
    <name type="scientific">Mizugakiibacter sediminis</name>
    <dbReference type="NCBI Taxonomy" id="1475481"/>
    <lineage>
        <taxon>Bacteria</taxon>
        <taxon>Pseudomonadati</taxon>
        <taxon>Pseudomonadota</taxon>
        <taxon>Gammaproteobacteria</taxon>
        <taxon>Lysobacterales</taxon>
        <taxon>Rhodanobacteraceae</taxon>
        <taxon>Mizugakiibacter</taxon>
    </lineage>
</organism>
<comment type="similarity">
    <text evidence="3">Belongs to the peptidase M1 family.</text>
</comment>
<evidence type="ECO:0000256" key="9">
    <source>
        <dbReference type="ARBA" id="ARBA00022801"/>
    </source>
</evidence>
<feature type="active site" description="Proton donor" evidence="12">
    <location>
        <position position="396"/>
    </location>
</feature>
<sequence length="624" mass="68976">MFRPLSLAACAALLLAPLAALASADPHSYAEPGRVRVTHADLDLQVDFDRRELIGNVTLTLDWKDEAAHDLVLDSRDLAIRRIVAVQADGKAGAALPFALAPADKELGSKLTIVAPKHPARVRIYYATSPQASGLQWLQPAQTAGKRQPFMFSQSEAIHARSWVPLQDTPAVRFTYTAHVGAPKALRVVMSALNDAKHPLDGDFRFEQPQPIPSYLLAIAVGDIAVRETGPRSAVYAEPPVADKAAREFEDTERMIAATEQLYGPYRWGRYDILVLPPSFPFGGMENPNMTFATPTVLVGDKSLTSLVAHELAHSWSGNLVTSAAWRHIWLNEGFTSYVENRIVEAVYGKAQADEEFLIAAHELRDEIGAMPENAQRLTPEPRGLGADDALSDVAYTKGAWFLKTLEQRYGREVFDAYLRGYFDHFAFQSIDTGQMLAYLKANLVDRHPGKMRWEEIEAWVYQPGIPADAPLPASPRFARIDAERADFLAGKLAADKLDAHGWNTQEWMYFLDRLPEAVALDKLQALDAAWRLTGTPNAEIGMRWYVHAIAGGDRAAWPAAAEHMTRIGRIYLTLPLYKAFAKTPEGLAYAEQVYAKAKPGYHPITQAAVERVFAKARKAGGKE</sequence>
<dbReference type="Proteomes" id="UP000253740">
    <property type="component" value="Unassembled WGS sequence"/>
</dbReference>
<evidence type="ECO:0000256" key="10">
    <source>
        <dbReference type="ARBA" id="ARBA00022833"/>
    </source>
</evidence>
<evidence type="ECO:0000256" key="5">
    <source>
        <dbReference type="ARBA" id="ARBA00015611"/>
    </source>
</evidence>
<comment type="catalytic activity">
    <reaction evidence="1">
        <text>Release of an N-terminal amino acid, Xaa-|-Yaa- from a peptide, amide or arylamide. Xaa is preferably Ala, but may be most amino acids including Pro (slow action). When a terminal hydrophobic residue is followed by a prolyl residue, the two may be released as an intact Xaa-Pro dipeptide.</text>
        <dbReference type="EC" id="3.4.11.2"/>
    </reaction>
</comment>
<accession>A0A0K8QK10</accession>
<evidence type="ECO:0000256" key="14">
    <source>
        <dbReference type="SAM" id="SignalP"/>
    </source>
</evidence>
<keyword evidence="10 13" id="KW-0862">Zinc</keyword>
<dbReference type="RefSeq" id="WP_062534061.1">
    <property type="nucleotide sequence ID" value="NZ_DF970134.1"/>
</dbReference>
<feature type="binding site" evidence="13">
    <location>
        <position position="314"/>
    </location>
    <ligand>
        <name>Zn(2+)</name>
        <dbReference type="ChEBI" id="CHEBI:29105"/>
        <note>catalytic</note>
    </ligand>
</feature>
<evidence type="ECO:0000313" key="17">
    <source>
        <dbReference type="EMBL" id="GAP64827.1"/>
    </source>
</evidence>
<dbReference type="Gene3D" id="3.30.2010.30">
    <property type="match status" value="1"/>
</dbReference>
<keyword evidence="17" id="KW-0031">Aminopeptidase</keyword>
<gene>
    <name evidence="16" type="ORF">MBSD_1630</name>
    <name evidence="17" type="ORF">MBSD_n0109</name>
</gene>
<evidence type="ECO:0000259" key="15">
    <source>
        <dbReference type="SMART" id="SM01263"/>
    </source>
</evidence>
<dbReference type="GO" id="GO:0008270">
    <property type="term" value="F:zinc ion binding"/>
    <property type="evidence" value="ECO:0007669"/>
    <property type="project" value="InterPro"/>
</dbReference>
<feature type="binding site" evidence="13">
    <location>
        <position position="310"/>
    </location>
    <ligand>
        <name>Zn(2+)</name>
        <dbReference type="ChEBI" id="CHEBI:29105"/>
        <note>catalytic</note>
    </ligand>
</feature>
<dbReference type="PANTHER" id="PTHR45726:SF3">
    <property type="entry name" value="LEUKOTRIENE A-4 HYDROLASE"/>
    <property type="match status" value="1"/>
</dbReference>
<dbReference type="GO" id="GO:0006508">
    <property type="term" value="P:proteolysis"/>
    <property type="evidence" value="ECO:0007669"/>
    <property type="project" value="UniProtKB-KW"/>
</dbReference>
<evidence type="ECO:0000313" key="18">
    <source>
        <dbReference type="Proteomes" id="UP000253740"/>
    </source>
</evidence>
<dbReference type="PRINTS" id="PR00756">
    <property type="entry name" value="ALADIPTASE"/>
</dbReference>
<feature type="chain" id="PRO_5007415564" description="Aminopeptidase N" evidence="14">
    <location>
        <begin position="23"/>
        <end position="624"/>
    </location>
</feature>
<evidence type="ECO:0000256" key="6">
    <source>
        <dbReference type="ARBA" id="ARBA00022490"/>
    </source>
</evidence>
<evidence type="ECO:0000256" key="12">
    <source>
        <dbReference type="PIRSR" id="PIRSR634015-1"/>
    </source>
</evidence>
<dbReference type="EC" id="3.4.11.2" evidence="4"/>
<dbReference type="InterPro" id="IPR045357">
    <property type="entry name" value="Aminopeptidase_N-like_N"/>
</dbReference>
<keyword evidence="8 13" id="KW-0479">Metal-binding</keyword>
<feature type="signal peptide" evidence="14">
    <location>
        <begin position="1"/>
        <end position="22"/>
    </location>
</feature>
<dbReference type="GO" id="GO:0005737">
    <property type="term" value="C:cytoplasm"/>
    <property type="evidence" value="ECO:0007669"/>
    <property type="project" value="UniProtKB-SubCell"/>
</dbReference>
<dbReference type="InterPro" id="IPR027268">
    <property type="entry name" value="Peptidase_M4/M1_CTD_sf"/>
</dbReference>
<dbReference type="PANTHER" id="PTHR45726">
    <property type="entry name" value="LEUKOTRIENE A-4 HYDROLASE"/>
    <property type="match status" value="1"/>
</dbReference>
<comment type="cofactor">
    <cofactor evidence="13">
        <name>Zn(2+)</name>
        <dbReference type="ChEBI" id="CHEBI:29105"/>
    </cofactor>
    <text evidence="13">Binds 1 zinc ion per subunit.</text>
</comment>
<dbReference type="GO" id="GO:0008237">
    <property type="term" value="F:metallopeptidase activity"/>
    <property type="evidence" value="ECO:0007669"/>
    <property type="project" value="UniProtKB-KW"/>
</dbReference>
<evidence type="ECO:0000256" key="8">
    <source>
        <dbReference type="ARBA" id="ARBA00022723"/>
    </source>
</evidence>
<dbReference type="AlphaFoldDB" id="A0A0K8QK10"/>